<dbReference type="CDD" id="cd06529">
    <property type="entry name" value="S24_LexA-like"/>
    <property type="match status" value="1"/>
</dbReference>
<evidence type="ECO:0000259" key="1">
    <source>
        <dbReference type="Pfam" id="PF00717"/>
    </source>
</evidence>
<dbReference type="Gene3D" id="2.10.109.10">
    <property type="entry name" value="Umud Fragment, subunit A"/>
    <property type="match status" value="1"/>
</dbReference>
<dbReference type="AlphaFoldDB" id="A0A7S8C562"/>
<reference evidence="2 3" key="1">
    <citation type="submission" date="2020-06" db="EMBL/GenBank/DDBJ databases">
        <title>Genome sequence of 2 isolates from Red Sea Mangroves.</title>
        <authorList>
            <person name="Sefrji F."/>
            <person name="Michoud G."/>
            <person name="Merlino G."/>
            <person name="Daffonchio D."/>
        </authorList>
    </citation>
    <scope>NUCLEOTIDE SEQUENCE [LARGE SCALE GENOMIC DNA]</scope>
    <source>
        <strain evidence="2 3">R1DC25</strain>
    </source>
</reference>
<dbReference type="EMBL" id="CP058214">
    <property type="protein sequence ID" value="QPC43507.1"/>
    <property type="molecule type" value="Genomic_DNA"/>
</dbReference>
<dbReference type="KEGG" id="kmn:HW532_12855"/>
<sequence>MIDGINTPMTQSAAHKLQELLTRSGLSRSKLSLLAGYSTPSGAQRFLDPDQYHEPFFRHDIAERFAKALAGRGSPPITKQEVMALAGVSGDAEEAAMAHEPNARIGGPAPPYDRNAVPVYGRARGGDDGRYEFNGEVIGWEPRPAHLRGVPGVYAVYIDGESMYPRYKPGETVVAQPGKPVAKGDDVIIQLAPDSEDESPFGFVKEFVKYTPTKIILSQFNPPRQIEFERDKVISVHRIVHASR</sequence>
<keyword evidence="3" id="KW-1185">Reference proteome</keyword>
<protein>
    <submittedName>
        <fullName evidence="2">Helix-turn-helix transcriptional regulator</fullName>
    </submittedName>
</protein>
<organism evidence="2 3">
    <name type="scientific">Kaustia mangrovi</name>
    <dbReference type="NCBI Taxonomy" id="2593653"/>
    <lineage>
        <taxon>Bacteria</taxon>
        <taxon>Pseudomonadati</taxon>
        <taxon>Pseudomonadota</taxon>
        <taxon>Alphaproteobacteria</taxon>
        <taxon>Hyphomicrobiales</taxon>
        <taxon>Parvibaculaceae</taxon>
        <taxon>Kaustia</taxon>
    </lineage>
</organism>
<proteinExistence type="predicted"/>
<dbReference type="SUPFAM" id="SSF51306">
    <property type="entry name" value="LexA/Signal peptidase"/>
    <property type="match status" value="1"/>
</dbReference>
<dbReference type="Pfam" id="PF00717">
    <property type="entry name" value="Peptidase_S24"/>
    <property type="match status" value="1"/>
</dbReference>
<accession>A0A7S8C562</accession>
<dbReference type="InterPro" id="IPR015927">
    <property type="entry name" value="Peptidase_S24_S26A/B/C"/>
</dbReference>
<name>A0A7S8C562_9HYPH</name>
<dbReference type="InterPro" id="IPR039418">
    <property type="entry name" value="LexA-like"/>
</dbReference>
<dbReference type="Proteomes" id="UP000593594">
    <property type="component" value="Chromosome"/>
</dbReference>
<dbReference type="RefSeq" id="WP_213160871.1">
    <property type="nucleotide sequence ID" value="NZ_CP058214.1"/>
</dbReference>
<dbReference type="InterPro" id="IPR036286">
    <property type="entry name" value="LexA/Signal_pep-like_sf"/>
</dbReference>
<gene>
    <name evidence="2" type="ORF">HW532_12855</name>
</gene>
<evidence type="ECO:0000313" key="2">
    <source>
        <dbReference type="EMBL" id="QPC43507.1"/>
    </source>
</evidence>
<evidence type="ECO:0000313" key="3">
    <source>
        <dbReference type="Proteomes" id="UP000593594"/>
    </source>
</evidence>
<feature type="domain" description="Peptidase S24/S26A/S26B/S26C" evidence="1">
    <location>
        <begin position="151"/>
        <end position="222"/>
    </location>
</feature>